<dbReference type="SUPFAM" id="SSF56801">
    <property type="entry name" value="Acetyl-CoA synthetase-like"/>
    <property type="match status" value="2"/>
</dbReference>
<sequence>MGPRRVGQRAPDRRDPQVDSAHTLTGNPTPSAPSPTTPTAGSEAFPLTAAQRGIWFAQHLMPHTPIVIANYAEIHGPLDVDLLDDVVRSCMHEIDCGMLRLVEIDGEPFQVVDQTLSDRFERIDLRGEDDPELAAQEWIHANYSAPIDLLSDRLIKGAVLRVGDEHYLWYSCIHHIVIDGYGAILFINRAAEMYSAKLAGREADTQAVPPLQALITSENDYRSSSRFRRDRDYWLTKAANLPEPQSLSPSGSAPDVRPRRVGELLSTEVTRQLEAASTRLKTFETPLLIATLAVYIARITGSTDVVLSLPVSGRTNAVLRRSGGMVSNIVPIRASITPTTTVGDLVSHIQLELTGALRHQRYRAEDLRRDLGAAEDSRGFYGPVINIMNFPSDIRLGPVTGRFQILSTGPVHDLSVNLYPSADGNTRVDFEANRNAYGSAELRAHHRRFVTLLRTMATAPPGAAVKGFDVLTADDRRALVPSRGPAAVPPATLNQMTRAAVLADPDSVALEMHTTHTYRQVDAWSDQLARALRDAGASTEQFVAIALPRSLDSVRSVWAVAKTGAAFVPVDPHYPADRIAHMLTDSGARLGITTSEFRSQLPDTVQWLVIDELKIDSEVTTTTTRAMEVDVSLDNPAYMIYTSGSTGTPKGVVITHRGLANLAAERKHNYLVEPHSRFLHNTSPSFDMAIGEQIAALSAGATLVVSPPDLSPSELTDWIVTKRITHALITPTMLSALDPDALVSLEVLGVGGEAVTGDLVDRWAVGRQMRNGYGPTEATDIATVGNLRPGKPVSIGAAVHGFELLVLNARLQPVPAGVPGELYLAGPGLGRGYHRRHALTAERFVANPFGRPGGRMYRTGDVVSWAGDHQLRYHGRADSQVKIRGHRIELGEIDAVLRSSPDVRHVRTAVRELADGHPALVSYVVGAAHSADRLREFAARSLPRHMQPAAVVLIDALPLTPTGKLDERALPVPELTRSAYRAPSSDAERVVAAVFAEVLNIDQEDVGADDSFFDLYGNSLSAMGVVSRVNAELGCGLTVRTVFESPTVSGIAAAAAGTIGQAARPPLRRGDRPARLPLSPAQQRMWILNQFDTAAATYNLPLAIRLTGELDTGALTAAVDDVIRRHESLRTTFPSDDGGPRQVVLPPTAVSLDLTPQPIEADHIAGAVLTLARDGFDVAAGVAIRSRLLRSAADDHTLVLVIHHILADGASMGPLARDVMLAYNARTEGLTPSWPELPVQYVDFTLWQHRVLGAESNPDSVAAQQVRYWQQTLDGLPAVLDLPTDRPRPAVASHRGASVDFEISGATGAALRELARHRGASMFMVVHAALATLLARLSGTEDIAVGTPIAGRGEEQLDGVIGMFVNTLVLRTQVDLSTGFADLLTQTRAVDLGAYAHGDVAFERLVDILQPPRTQAYSPLFQVVLNFEPGLPGSFELPGLTVAPVPLDPGIAQFELAFSITEPTPDDDCLRGSLRYATDLFDRRSAQDLADRLVRILDAVAIDTGTPLADLPLLTAEENAKLVPVRGPASVPAASMAELIDMAVRQRPDEAAFIWDGRAHSYREADAWADSCARVLQEHGAAPERFVAIALPRSADSVRSMWAVAKTGAAFVPVDPHYPADRIAHMLTDSGARLGITTSEFRSELPDTVQWLVIDEQLAAPGDGIPFGPKPQVSLDHPAYMIYTSGSTGTPKGVVITHRGLANLAAERKHNYLVEPHSRFLHNTSPSFDMAIGEQIAALSAGATLVISPPHLSPASLGDFIRSERVTHALMTPTMLAALASDDLPDVRVLGVGGEAVSAALVDRWAAGRHMRNGYGPTEATDIATVGNLRPGEPVTIGAAVHGFTLLVLDGRLNPVPVGVPGELYLTGPGLARGYHRRFGLTAERFVANPCGAPGDRMYRTGDVVAWTADLELRFHGRTDSQVKIRGHRIELDEINAALLKHPAVAQAVTVGTATATGEPALVSYVVPSPHSIPPDTERLVGFVGEFLPRHMVPAAIVAVAGIPVTPTGKLDESRLPAATFESRTPYRAPTTHTEVVVAAAFARSLERQQVGVHDDFFTLGGNSLSAIAMVGSIGEHLGRRVQLQWLFADPTPMALARRIDMTDPVQDDAALDVVLPIRRTGSAAPLFCIHPIIGLSWCYRPLVQHLPEDRPIYGIQVPGTDDTEPPRSIEATAARYVEEIRRIQPDGPYHLLGWSLGGVLAHAMAVLIEEQGGQVAGLVMLDSFASPPVPTDDESVHVGDVLAGLGFDGAVLEQLGATSADSLTDVLAVVEDLPHGIERHQVQRLVDFAEHNSTLLREHSPGIYTGDLLFVTADGDSPGSTAAADSWLSYVRGEISTLAIPFTHWQMCSPAALRLAGPSIARHLARRSDVTLVGGEH</sequence>
<evidence type="ECO:0000256" key="1">
    <source>
        <dbReference type="ARBA" id="ARBA00001957"/>
    </source>
</evidence>
<dbReference type="Gene3D" id="3.40.50.1820">
    <property type="entry name" value="alpha/beta hydrolase"/>
    <property type="match status" value="1"/>
</dbReference>
<dbReference type="NCBIfam" id="TIGR01733">
    <property type="entry name" value="AA-adenyl-dom"/>
    <property type="match status" value="2"/>
</dbReference>
<dbReference type="PROSITE" id="PS00455">
    <property type="entry name" value="AMP_BINDING"/>
    <property type="match status" value="2"/>
</dbReference>
<evidence type="ECO:0000256" key="2">
    <source>
        <dbReference type="ARBA" id="ARBA00022450"/>
    </source>
</evidence>
<accession>A0A2G3PNC2</accession>
<feature type="domain" description="Carrier" evidence="5">
    <location>
        <begin position="982"/>
        <end position="1059"/>
    </location>
</feature>
<keyword evidence="3" id="KW-0597">Phosphoprotein</keyword>
<protein>
    <recommendedName>
        <fullName evidence="5">Carrier domain-containing protein</fullName>
    </recommendedName>
</protein>
<dbReference type="UniPathway" id="UPA00011"/>
<dbReference type="EMBL" id="PEBD01000008">
    <property type="protein sequence ID" value="PHV66582.1"/>
    <property type="molecule type" value="Genomic_DNA"/>
</dbReference>
<dbReference type="SUPFAM" id="SSF53474">
    <property type="entry name" value="alpha/beta-Hydrolases"/>
    <property type="match status" value="1"/>
</dbReference>
<feature type="domain" description="Carrier" evidence="5">
    <location>
        <begin position="2029"/>
        <end position="2104"/>
    </location>
</feature>
<dbReference type="Gene3D" id="3.40.50.12780">
    <property type="entry name" value="N-terminal domain of ligase-like"/>
    <property type="match status" value="1"/>
</dbReference>
<comment type="cofactor">
    <cofactor evidence="1">
        <name>pantetheine 4'-phosphate</name>
        <dbReference type="ChEBI" id="CHEBI:47942"/>
    </cofactor>
</comment>
<dbReference type="InterPro" id="IPR010071">
    <property type="entry name" value="AA_adenyl_dom"/>
</dbReference>
<dbReference type="GO" id="GO:0047527">
    <property type="term" value="F:2,3-dihydroxybenzoate-serine ligase activity"/>
    <property type="evidence" value="ECO:0007669"/>
    <property type="project" value="TreeGrafter"/>
</dbReference>
<dbReference type="GO" id="GO:0008610">
    <property type="term" value="P:lipid biosynthetic process"/>
    <property type="evidence" value="ECO:0007669"/>
    <property type="project" value="UniProtKB-ARBA"/>
</dbReference>
<dbReference type="Gene3D" id="3.30.559.30">
    <property type="entry name" value="Nonribosomal peptide synthetase, condensation domain"/>
    <property type="match status" value="2"/>
</dbReference>
<dbReference type="InterPro" id="IPR029058">
    <property type="entry name" value="AB_hydrolase_fold"/>
</dbReference>
<dbReference type="GO" id="GO:0005829">
    <property type="term" value="C:cytosol"/>
    <property type="evidence" value="ECO:0007669"/>
    <property type="project" value="TreeGrafter"/>
</dbReference>
<comment type="caution">
    <text evidence="6">The sequence shown here is derived from an EMBL/GenBank/DDBJ whole genome shotgun (WGS) entry which is preliminary data.</text>
</comment>
<evidence type="ECO:0000259" key="5">
    <source>
        <dbReference type="PROSITE" id="PS50075"/>
    </source>
</evidence>
<dbReference type="SMART" id="SM00823">
    <property type="entry name" value="PKS_PP"/>
    <property type="match status" value="2"/>
</dbReference>
<dbReference type="Gene3D" id="3.40.50.980">
    <property type="match status" value="2"/>
</dbReference>
<dbReference type="GO" id="GO:0031177">
    <property type="term" value="F:phosphopantetheine binding"/>
    <property type="evidence" value="ECO:0007669"/>
    <property type="project" value="InterPro"/>
</dbReference>
<dbReference type="SMART" id="SM00824">
    <property type="entry name" value="PKS_TE"/>
    <property type="match status" value="1"/>
</dbReference>
<dbReference type="InterPro" id="IPR025110">
    <property type="entry name" value="AMP-bd_C"/>
</dbReference>
<dbReference type="InterPro" id="IPR001242">
    <property type="entry name" value="Condensation_dom"/>
</dbReference>
<dbReference type="InterPro" id="IPR045851">
    <property type="entry name" value="AMP-bd_C_sf"/>
</dbReference>
<dbReference type="InterPro" id="IPR001031">
    <property type="entry name" value="Thioesterase"/>
</dbReference>
<evidence type="ECO:0000313" key="7">
    <source>
        <dbReference type="Proteomes" id="UP000225108"/>
    </source>
</evidence>
<dbReference type="Pfam" id="PF00668">
    <property type="entry name" value="Condensation"/>
    <property type="match status" value="2"/>
</dbReference>
<dbReference type="CDD" id="cd19540">
    <property type="entry name" value="LCL_NRPS-like"/>
    <property type="match status" value="1"/>
</dbReference>
<proteinExistence type="predicted"/>
<dbReference type="InterPro" id="IPR020806">
    <property type="entry name" value="PKS_PP-bd"/>
</dbReference>
<dbReference type="InterPro" id="IPR000873">
    <property type="entry name" value="AMP-dep_synth/lig_dom"/>
</dbReference>
<evidence type="ECO:0000256" key="3">
    <source>
        <dbReference type="ARBA" id="ARBA00022553"/>
    </source>
</evidence>
<dbReference type="GO" id="GO:0009366">
    <property type="term" value="C:enterobactin synthetase complex"/>
    <property type="evidence" value="ECO:0007669"/>
    <property type="project" value="TreeGrafter"/>
</dbReference>
<dbReference type="Gene3D" id="1.10.1200.10">
    <property type="entry name" value="ACP-like"/>
    <property type="match status" value="1"/>
</dbReference>
<dbReference type="GO" id="GO:0009239">
    <property type="term" value="P:enterobactin biosynthetic process"/>
    <property type="evidence" value="ECO:0007669"/>
    <property type="project" value="TreeGrafter"/>
</dbReference>
<dbReference type="Pfam" id="PF00975">
    <property type="entry name" value="Thioesterase"/>
    <property type="match status" value="1"/>
</dbReference>
<dbReference type="InterPro" id="IPR036736">
    <property type="entry name" value="ACP-like_sf"/>
</dbReference>
<dbReference type="InterPro" id="IPR006162">
    <property type="entry name" value="Ppantetheine_attach_site"/>
</dbReference>
<dbReference type="InterPro" id="IPR020802">
    <property type="entry name" value="TesA-like"/>
</dbReference>
<dbReference type="Gene3D" id="3.30.300.30">
    <property type="match status" value="2"/>
</dbReference>
<dbReference type="InterPro" id="IPR020845">
    <property type="entry name" value="AMP-binding_CS"/>
</dbReference>
<feature type="region of interest" description="Disordered" evidence="4">
    <location>
        <begin position="1"/>
        <end position="43"/>
    </location>
</feature>
<dbReference type="FunFam" id="3.40.50.980:FF:000001">
    <property type="entry name" value="Non-ribosomal peptide synthetase"/>
    <property type="match status" value="2"/>
</dbReference>
<dbReference type="Gene3D" id="2.30.38.10">
    <property type="entry name" value="Luciferase, Domain 3"/>
    <property type="match status" value="1"/>
</dbReference>
<keyword evidence="2" id="KW-0596">Phosphopantetheine</keyword>
<organism evidence="6 7">
    <name type="scientific">Williamsia marianensis</name>
    <dbReference type="NCBI Taxonomy" id="85044"/>
    <lineage>
        <taxon>Bacteria</taxon>
        <taxon>Bacillati</taxon>
        <taxon>Actinomycetota</taxon>
        <taxon>Actinomycetes</taxon>
        <taxon>Mycobacteriales</taxon>
        <taxon>Nocardiaceae</taxon>
        <taxon>Williamsia</taxon>
    </lineage>
</organism>
<dbReference type="InterPro" id="IPR042099">
    <property type="entry name" value="ANL_N_sf"/>
</dbReference>
<dbReference type="InterPro" id="IPR009081">
    <property type="entry name" value="PP-bd_ACP"/>
</dbReference>
<dbReference type="SUPFAM" id="SSF47336">
    <property type="entry name" value="ACP-like"/>
    <property type="match status" value="2"/>
</dbReference>
<name>A0A2G3PNC2_WILMA</name>
<dbReference type="GO" id="GO:0043041">
    <property type="term" value="P:amino acid activation for nonribosomal peptide biosynthetic process"/>
    <property type="evidence" value="ECO:0007669"/>
    <property type="project" value="TreeGrafter"/>
</dbReference>
<dbReference type="InterPro" id="IPR023213">
    <property type="entry name" value="CAT-like_dom_sf"/>
</dbReference>
<dbReference type="PROSITE" id="PS50075">
    <property type="entry name" value="CARRIER"/>
    <property type="match status" value="2"/>
</dbReference>
<evidence type="ECO:0000313" key="6">
    <source>
        <dbReference type="EMBL" id="PHV66582.1"/>
    </source>
</evidence>
<dbReference type="PROSITE" id="PS00012">
    <property type="entry name" value="PHOSPHOPANTETHEINE"/>
    <property type="match status" value="1"/>
</dbReference>
<dbReference type="Proteomes" id="UP000225108">
    <property type="component" value="Unassembled WGS sequence"/>
</dbReference>
<dbReference type="PANTHER" id="PTHR45527">
    <property type="entry name" value="NONRIBOSOMAL PEPTIDE SYNTHETASE"/>
    <property type="match status" value="1"/>
</dbReference>
<dbReference type="Gene3D" id="3.30.559.10">
    <property type="entry name" value="Chloramphenicol acetyltransferase-like domain"/>
    <property type="match status" value="2"/>
</dbReference>
<dbReference type="PANTHER" id="PTHR45527:SF1">
    <property type="entry name" value="FATTY ACID SYNTHASE"/>
    <property type="match status" value="1"/>
</dbReference>
<dbReference type="Pfam" id="PF13193">
    <property type="entry name" value="AMP-binding_C"/>
    <property type="match status" value="2"/>
</dbReference>
<dbReference type="SUPFAM" id="SSF52777">
    <property type="entry name" value="CoA-dependent acyltransferases"/>
    <property type="match status" value="4"/>
</dbReference>
<gene>
    <name evidence="6" type="ORF">CSW57_09725</name>
</gene>
<dbReference type="Pfam" id="PF00501">
    <property type="entry name" value="AMP-binding"/>
    <property type="match status" value="2"/>
</dbReference>
<evidence type="ECO:0000256" key="4">
    <source>
        <dbReference type="SAM" id="MobiDB-lite"/>
    </source>
</evidence>
<reference evidence="6 7" key="1">
    <citation type="submission" date="2017-10" db="EMBL/GenBank/DDBJ databases">
        <title>The draft genome sequence of Williamsia sp. BULT 1.1 isolated from the semi-arid grassland soils from South Africa.</title>
        <authorList>
            <person name="Kabwe M.H."/>
            <person name="Govender N."/>
            <person name="Mutseka Lunga P."/>
            <person name="Vikram S."/>
            <person name="Makhalanyane T.P."/>
        </authorList>
    </citation>
    <scope>NUCLEOTIDE SEQUENCE [LARGE SCALE GENOMIC DNA]</scope>
    <source>
        <strain evidence="6 7">BULT 1.1</strain>
    </source>
</reference>
<dbReference type="Pfam" id="PF00550">
    <property type="entry name" value="PP-binding"/>
    <property type="match status" value="2"/>
</dbReference>